<sequence>MIDIKRDHIDNVLVFILATITSVCLPYTLPLSDITMIKSSLIWLILIVPIYFWYKGSLKKVGRRDFRYCVYPAVLLSICLKLGRDLSVYGGLSYNFFSIIKNLVIVFGVAVLIYSVLINLIKYKNRKTDKNILNRQYSFLFLFCIFLIAWIPMLLIFWPGIFTYDAAMQISQIMNNSITEHHPVIHTLLLNFIVLIGKLTGNYYLGAAIHTMFQMLVCICVNAYICSRLSTFRINKFLFYLILVYYLFFPLNLLTPIYITKDTLFSTFFLLLIFKLCEYYTLEKKELSKKRAIELIIIIIMVGLFRNNAIYALLATIPFLLLIKKRKIRKNLIFVFVIGSFFTMVTNQALITITNAKPGMEGQMYSVPLQQLARSYIHNPDSFTKQEKKELFAYVPEENIKNYNPRISDYVKGRFTLQKKQNSTVGFIKLWMKIGLRNKKNYIDAFLMLTQGYWDPNFQFPDNHYKIPIIELKSRDTEIYGNFDKKSWFPKTREKIINNFYYEHSYKKLSIVSLLFAPGFIVWMFILLFLYSIYKGFKDSYFILVFLTMYYGTLILGPVALVRYIYPYMLIFPVMLVFVLNENKTQNKV</sequence>
<name>R2P3X3_9ENTE</name>
<evidence type="ECO:0000256" key="1">
    <source>
        <dbReference type="SAM" id="Phobius"/>
    </source>
</evidence>
<dbReference type="Proteomes" id="UP000013783">
    <property type="component" value="Unassembled WGS sequence"/>
</dbReference>
<dbReference type="RefSeq" id="WP_010740433.1">
    <property type="nucleotide sequence ID" value="NZ_KB946250.1"/>
</dbReference>
<feature type="transmembrane region" description="Helical" evidence="1">
    <location>
        <begin position="139"/>
        <end position="158"/>
    </location>
</feature>
<dbReference type="PATRIC" id="fig|1158601.3.peg.1555"/>
<dbReference type="Proteomes" id="UP000014148">
    <property type="component" value="Unassembled WGS sequence"/>
</dbReference>
<accession>R2P3X3</accession>
<reference evidence="2 4" key="1">
    <citation type="submission" date="2013-02" db="EMBL/GenBank/DDBJ databases">
        <title>The Genome Sequence of Enterococcus malodoratus ATCC_43197.</title>
        <authorList>
            <consortium name="The Broad Institute Genome Sequencing Platform"/>
            <consortium name="The Broad Institute Genome Sequencing Center for Infectious Disease"/>
            <person name="Earl A.M."/>
            <person name="Gilmore M.S."/>
            <person name="Lebreton F."/>
            <person name="Walker B."/>
            <person name="Young S.K."/>
            <person name="Zeng Q."/>
            <person name="Gargeya S."/>
            <person name="Fitzgerald M."/>
            <person name="Haas B."/>
            <person name="Abouelleil A."/>
            <person name="Alvarado L."/>
            <person name="Arachchi H.M."/>
            <person name="Berlin A.M."/>
            <person name="Chapman S.B."/>
            <person name="Dewar J."/>
            <person name="Goldberg J."/>
            <person name="Griggs A."/>
            <person name="Gujja S."/>
            <person name="Hansen M."/>
            <person name="Howarth C."/>
            <person name="Imamovic A."/>
            <person name="Larimer J."/>
            <person name="McCowan C."/>
            <person name="Murphy C."/>
            <person name="Neiman D."/>
            <person name="Pearson M."/>
            <person name="Priest M."/>
            <person name="Roberts A."/>
            <person name="Saif S."/>
            <person name="Shea T."/>
            <person name="Sisk P."/>
            <person name="Sykes S."/>
            <person name="Wortman J."/>
            <person name="Nusbaum C."/>
            <person name="Birren B."/>
        </authorList>
    </citation>
    <scope>NUCLEOTIDE SEQUENCE [LARGE SCALE GENOMIC DNA]</scope>
    <source>
        <strain evidence="2 4">ATCC 43197</strain>
    </source>
</reference>
<keyword evidence="1" id="KW-0472">Membrane</keyword>
<organism evidence="2 4">
    <name type="scientific">Enterococcus malodoratus ATCC 43197</name>
    <dbReference type="NCBI Taxonomy" id="1158601"/>
    <lineage>
        <taxon>Bacteria</taxon>
        <taxon>Bacillati</taxon>
        <taxon>Bacillota</taxon>
        <taxon>Bacilli</taxon>
        <taxon>Lactobacillales</taxon>
        <taxon>Enterococcaceae</taxon>
        <taxon>Enterococcus</taxon>
    </lineage>
</organism>
<feature type="transmembrane region" description="Helical" evidence="1">
    <location>
        <begin position="35"/>
        <end position="54"/>
    </location>
</feature>
<reference evidence="3 5" key="2">
    <citation type="submission" date="2013-03" db="EMBL/GenBank/DDBJ databases">
        <title>The Genome Sequence of Enterococcus malodoratus ATCC_43197 (PacBio/Illumina hybrid assembly).</title>
        <authorList>
            <consortium name="The Broad Institute Genomics Platform"/>
            <consortium name="The Broad Institute Genome Sequencing Center for Infectious Disease"/>
            <person name="Earl A."/>
            <person name="Russ C."/>
            <person name="Gilmore M."/>
            <person name="Surin D."/>
            <person name="Walker B."/>
            <person name="Young S."/>
            <person name="Zeng Q."/>
            <person name="Gargeya S."/>
            <person name="Fitzgerald M."/>
            <person name="Haas B."/>
            <person name="Abouelleil A."/>
            <person name="Allen A.W."/>
            <person name="Alvarado L."/>
            <person name="Arachchi H.M."/>
            <person name="Berlin A.M."/>
            <person name="Chapman S.B."/>
            <person name="Gainer-Dewar J."/>
            <person name="Goldberg J."/>
            <person name="Griggs A."/>
            <person name="Gujja S."/>
            <person name="Hansen M."/>
            <person name="Howarth C."/>
            <person name="Imamovic A."/>
            <person name="Ireland A."/>
            <person name="Larimer J."/>
            <person name="McCowan C."/>
            <person name="Murphy C."/>
            <person name="Pearson M."/>
            <person name="Poon T.W."/>
            <person name="Priest M."/>
            <person name="Roberts A."/>
            <person name="Saif S."/>
            <person name="Shea T."/>
            <person name="Sisk P."/>
            <person name="Sykes S."/>
            <person name="Wortman J."/>
            <person name="Nusbaum C."/>
            <person name="Birren B."/>
        </authorList>
    </citation>
    <scope>NUCLEOTIDE SEQUENCE [LARGE SCALE GENOMIC DNA]</scope>
    <source>
        <strain evidence="3 5">ATCC 43197</strain>
    </source>
</reference>
<keyword evidence="1" id="KW-1133">Transmembrane helix</keyword>
<gene>
    <name evidence="3" type="ORF">I585_03834</name>
    <name evidence="2" type="ORF">UAI_01587</name>
</gene>
<keyword evidence="1" id="KW-0812">Transmembrane</keyword>
<keyword evidence="5" id="KW-1185">Reference proteome</keyword>
<evidence type="ECO:0008006" key="6">
    <source>
        <dbReference type="Google" id="ProtNLM"/>
    </source>
</evidence>
<evidence type="ECO:0000313" key="4">
    <source>
        <dbReference type="Proteomes" id="UP000013783"/>
    </source>
</evidence>
<dbReference type="EMBL" id="ASWA01000004">
    <property type="protein sequence ID" value="EOT64633.1"/>
    <property type="molecule type" value="Genomic_DNA"/>
</dbReference>
<dbReference type="Pfam" id="PF19484">
    <property type="entry name" value="DUF6020"/>
    <property type="match status" value="1"/>
</dbReference>
<dbReference type="EMBL" id="AJAK01000011">
    <property type="protein sequence ID" value="EOH78942.1"/>
    <property type="molecule type" value="Genomic_DNA"/>
</dbReference>
<evidence type="ECO:0000313" key="2">
    <source>
        <dbReference type="EMBL" id="EOH78942.1"/>
    </source>
</evidence>
<dbReference type="AlphaFoldDB" id="R2P3X3"/>
<feature type="transmembrane region" description="Helical" evidence="1">
    <location>
        <begin position="540"/>
        <end position="557"/>
    </location>
</feature>
<feature type="transmembrane region" description="Helical" evidence="1">
    <location>
        <begin position="96"/>
        <end position="118"/>
    </location>
</feature>
<feature type="transmembrane region" description="Helical" evidence="1">
    <location>
        <begin position="333"/>
        <end position="354"/>
    </location>
</feature>
<dbReference type="eggNOG" id="ENOG5031X8H">
    <property type="taxonomic scope" value="Bacteria"/>
</dbReference>
<feature type="transmembrane region" description="Helical" evidence="1">
    <location>
        <begin position="203"/>
        <end position="225"/>
    </location>
</feature>
<feature type="transmembrane region" description="Helical" evidence="1">
    <location>
        <begin position="265"/>
        <end position="282"/>
    </location>
</feature>
<protein>
    <recommendedName>
        <fullName evidence="6">Glycosyltransferase RgtA/B/C/D-like domain-containing protein</fullName>
    </recommendedName>
</protein>
<feature type="transmembrane region" description="Helical" evidence="1">
    <location>
        <begin position="237"/>
        <end position="259"/>
    </location>
</feature>
<evidence type="ECO:0000313" key="5">
    <source>
        <dbReference type="Proteomes" id="UP000014148"/>
    </source>
</evidence>
<proteinExistence type="predicted"/>
<dbReference type="STRING" id="71451.RV07_GL002437"/>
<feature type="transmembrane region" description="Helical" evidence="1">
    <location>
        <begin position="294"/>
        <end position="321"/>
    </location>
</feature>
<feature type="transmembrane region" description="Helical" evidence="1">
    <location>
        <begin position="12"/>
        <end position="29"/>
    </location>
</feature>
<dbReference type="InterPro" id="IPR046062">
    <property type="entry name" value="DUF6020"/>
</dbReference>
<evidence type="ECO:0000313" key="3">
    <source>
        <dbReference type="EMBL" id="EOT64633.1"/>
    </source>
</evidence>
<comment type="caution">
    <text evidence="2">The sequence shown here is derived from an EMBL/GenBank/DDBJ whole genome shotgun (WGS) entry which is preliminary data.</text>
</comment>
<feature type="transmembrane region" description="Helical" evidence="1">
    <location>
        <begin position="511"/>
        <end position="534"/>
    </location>
</feature>
<feature type="transmembrane region" description="Helical" evidence="1">
    <location>
        <begin position="66"/>
        <end position="84"/>
    </location>
</feature>